<evidence type="ECO:0000313" key="1">
    <source>
        <dbReference type="EMBL" id="GIY69214.1"/>
    </source>
</evidence>
<gene>
    <name evidence="1" type="ORF">CEXT_544121</name>
</gene>
<comment type="caution">
    <text evidence="1">The sequence shown here is derived from an EMBL/GenBank/DDBJ whole genome shotgun (WGS) entry which is preliminary data.</text>
</comment>
<keyword evidence="2" id="KW-1185">Reference proteome</keyword>
<name>A0AAV4VHY0_CAEEX</name>
<proteinExistence type="predicted"/>
<protein>
    <submittedName>
        <fullName evidence="1">Uncharacterized protein</fullName>
    </submittedName>
</protein>
<dbReference type="EMBL" id="BPLR01014504">
    <property type="protein sequence ID" value="GIY69214.1"/>
    <property type="molecule type" value="Genomic_DNA"/>
</dbReference>
<dbReference type="Proteomes" id="UP001054945">
    <property type="component" value="Unassembled WGS sequence"/>
</dbReference>
<reference evidence="1 2" key="1">
    <citation type="submission" date="2021-06" db="EMBL/GenBank/DDBJ databases">
        <title>Caerostris extrusa draft genome.</title>
        <authorList>
            <person name="Kono N."/>
            <person name="Arakawa K."/>
        </authorList>
    </citation>
    <scope>NUCLEOTIDE SEQUENCE [LARGE SCALE GENOMIC DNA]</scope>
</reference>
<dbReference type="AlphaFoldDB" id="A0AAV4VHY0"/>
<organism evidence="1 2">
    <name type="scientific">Caerostris extrusa</name>
    <name type="common">Bark spider</name>
    <name type="synonym">Caerostris bankana</name>
    <dbReference type="NCBI Taxonomy" id="172846"/>
    <lineage>
        <taxon>Eukaryota</taxon>
        <taxon>Metazoa</taxon>
        <taxon>Ecdysozoa</taxon>
        <taxon>Arthropoda</taxon>
        <taxon>Chelicerata</taxon>
        <taxon>Arachnida</taxon>
        <taxon>Araneae</taxon>
        <taxon>Araneomorphae</taxon>
        <taxon>Entelegynae</taxon>
        <taxon>Araneoidea</taxon>
        <taxon>Araneidae</taxon>
        <taxon>Caerostris</taxon>
    </lineage>
</organism>
<evidence type="ECO:0000313" key="2">
    <source>
        <dbReference type="Proteomes" id="UP001054945"/>
    </source>
</evidence>
<accession>A0AAV4VHY0</accession>
<sequence length="79" mass="9310">MFLRRRFDYFHRCPRGAGVPHCLESLERLERMNLLRCGCDRFSRGIGHPEIKVTKWLEGIDPLGNDCNRCFRGSTSDYF</sequence>